<evidence type="ECO:0000313" key="1">
    <source>
        <dbReference type="Proteomes" id="UP000504615"/>
    </source>
</evidence>
<dbReference type="OrthoDB" id="342281at2759"/>
<keyword evidence="1" id="KW-1185">Reference proteome</keyword>
<dbReference type="GeneID" id="112552445"/>
<sequence length="205" mass="22665">MSARSTFCCVNAGNCPGIPVNCNQRFAWCTKLIKPFAFCVITSMLAMSVSHLCDKYSASASFNMIKADLGNLRSHLGTLALEVKNVIEMRDELKSKLREVGSVIPKMSEAILNLRNEVSEEMNLHTRNLLKALSPETVRNMIKSELQMYDADKTGRTDYALESSGGMILSTRNTEPYTIGAPVLNLFGIPLCQQQNTPRAVIQVT</sequence>
<dbReference type="GO" id="GO:0043495">
    <property type="term" value="F:protein-membrane adaptor activity"/>
    <property type="evidence" value="ECO:0007669"/>
    <property type="project" value="TreeGrafter"/>
</dbReference>
<dbReference type="InterPro" id="IPR045119">
    <property type="entry name" value="SUN1-5"/>
</dbReference>
<proteinExistence type="predicted"/>
<protein>
    <submittedName>
        <fullName evidence="2">SUN domain-containing protein 2-like</fullName>
    </submittedName>
</protein>
<dbReference type="GO" id="GO:0034993">
    <property type="term" value="C:meiotic nuclear membrane microtubule tethering complex"/>
    <property type="evidence" value="ECO:0007669"/>
    <property type="project" value="TreeGrafter"/>
</dbReference>
<gene>
    <name evidence="2" type="primary">LOC112552445</name>
</gene>
<dbReference type="RefSeq" id="XP_025073446.1">
    <property type="nucleotide sequence ID" value="XM_025217661.1"/>
</dbReference>
<dbReference type="PANTHER" id="PTHR12911">
    <property type="entry name" value="SAD1/UNC-84-LIKE PROTEIN-RELATED"/>
    <property type="match status" value="1"/>
</dbReference>
<dbReference type="PANTHER" id="PTHR12911:SF8">
    <property type="entry name" value="KLAROID PROTEIN-RELATED"/>
    <property type="match status" value="1"/>
</dbReference>
<dbReference type="Gene3D" id="2.60.120.260">
    <property type="entry name" value="Galactose-binding domain-like"/>
    <property type="match status" value="1"/>
</dbReference>
<evidence type="ECO:0000313" key="2">
    <source>
        <dbReference type="RefSeq" id="XP_025073446.1"/>
    </source>
</evidence>
<dbReference type="AlphaFoldDB" id="A0A8N1S3Z6"/>
<accession>A0A8N1S3Z6</accession>
<name>A0A8N1S3Z6_9HYME</name>
<organism evidence="1 2">
    <name type="scientific">Pogonomyrmex barbatus</name>
    <name type="common">red harvester ant</name>
    <dbReference type="NCBI Taxonomy" id="144034"/>
    <lineage>
        <taxon>Eukaryota</taxon>
        <taxon>Metazoa</taxon>
        <taxon>Ecdysozoa</taxon>
        <taxon>Arthropoda</taxon>
        <taxon>Hexapoda</taxon>
        <taxon>Insecta</taxon>
        <taxon>Pterygota</taxon>
        <taxon>Neoptera</taxon>
        <taxon>Endopterygota</taxon>
        <taxon>Hymenoptera</taxon>
        <taxon>Apocrita</taxon>
        <taxon>Aculeata</taxon>
        <taxon>Formicoidea</taxon>
        <taxon>Formicidae</taxon>
        <taxon>Myrmicinae</taxon>
        <taxon>Pogonomyrmex</taxon>
    </lineage>
</organism>
<reference evidence="2" key="1">
    <citation type="submission" date="2025-08" db="UniProtKB">
        <authorList>
            <consortium name="RefSeq"/>
        </authorList>
    </citation>
    <scope>IDENTIFICATION</scope>
</reference>
<dbReference type="Proteomes" id="UP000504615">
    <property type="component" value="Unplaced"/>
</dbReference>